<sequence>MAPPAILLVLVELGPKVPDAEYEDWCDNDHVPPRLAIPSITSLIRGKAADGLKPTWTGIYDFDSYQATQEPPYSLLPEKRSEHEKDLLPRFEAFDRRIYEAYTGHPDPAPSALYDPAKPAPVLVLIMSGMEPEAEEEFNRWYDEEHAPMLAKCPGWIRTRRFVLKEAGYTGTDAAGHPPPPKYLGVHEWASLDHDQTEELKAANSTPWREKVRELLTTRERRVFAHWKSYLQLRAE</sequence>
<gene>
    <name evidence="1" type="ORF">FA95DRAFT_1553544</name>
</gene>
<dbReference type="Proteomes" id="UP000814033">
    <property type="component" value="Unassembled WGS sequence"/>
</dbReference>
<reference evidence="1" key="2">
    <citation type="journal article" date="2022" name="New Phytol.">
        <title>Evolutionary transition to the ectomycorrhizal habit in the genomes of a hyperdiverse lineage of mushroom-forming fungi.</title>
        <authorList>
            <person name="Looney B."/>
            <person name="Miyauchi S."/>
            <person name="Morin E."/>
            <person name="Drula E."/>
            <person name="Courty P.E."/>
            <person name="Kohler A."/>
            <person name="Kuo A."/>
            <person name="LaButti K."/>
            <person name="Pangilinan J."/>
            <person name="Lipzen A."/>
            <person name="Riley R."/>
            <person name="Andreopoulos W."/>
            <person name="He G."/>
            <person name="Johnson J."/>
            <person name="Nolan M."/>
            <person name="Tritt A."/>
            <person name="Barry K.W."/>
            <person name="Grigoriev I.V."/>
            <person name="Nagy L.G."/>
            <person name="Hibbett D."/>
            <person name="Henrissat B."/>
            <person name="Matheny P.B."/>
            <person name="Labbe J."/>
            <person name="Martin F.M."/>
        </authorList>
    </citation>
    <scope>NUCLEOTIDE SEQUENCE</scope>
    <source>
        <strain evidence="1">FP105234-sp</strain>
    </source>
</reference>
<keyword evidence="2" id="KW-1185">Reference proteome</keyword>
<evidence type="ECO:0000313" key="2">
    <source>
        <dbReference type="Proteomes" id="UP000814033"/>
    </source>
</evidence>
<evidence type="ECO:0000313" key="1">
    <source>
        <dbReference type="EMBL" id="KAI0052541.1"/>
    </source>
</evidence>
<organism evidence="1 2">
    <name type="scientific">Auriscalpium vulgare</name>
    <dbReference type="NCBI Taxonomy" id="40419"/>
    <lineage>
        <taxon>Eukaryota</taxon>
        <taxon>Fungi</taxon>
        <taxon>Dikarya</taxon>
        <taxon>Basidiomycota</taxon>
        <taxon>Agaricomycotina</taxon>
        <taxon>Agaricomycetes</taxon>
        <taxon>Russulales</taxon>
        <taxon>Auriscalpiaceae</taxon>
        <taxon>Auriscalpium</taxon>
    </lineage>
</organism>
<proteinExistence type="predicted"/>
<protein>
    <submittedName>
        <fullName evidence="1">Uncharacterized protein</fullName>
    </submittedName>
</protein>
<reference evidence="1" key="1">
    <citation type="submission" date="2021-02" db="EMBL/GenBank/DDBJ databases">
        <authorList>
            <consortium name="DOE Joint Genome Institute"/>
            <person name="Ahrendt S."/>
            <person name="Looney B.P."/>
            <person name="Miyauchi S."/>
            <person name="Morin E."/>
            <person name="Drula E."/>
            <person name="Courty P.E."/>
            <person name="Chicoki N."/>
            <person name="Fauchery L."/>
            <person name="Kohler A."/>
            <person name="Kuo A."/>
            <person name="Labutti K."/>
            <person name="Pangilinan J."/>
            <person name="Lipzen A."/>
            <person name="Riley R."/>
            <person name="Andreopoulos W."/>
            <person name="He G."/>
            <person name="Johnson J."/>
            <person name="Barry K.W."/>
            <person name="Grigoriev I.V."/>
            <person name="Nagy L."/>
            <person name="Hibbett D."/>
            <person name="Henrissat B."/>
            <person name="Matheny P.B."/>
            <person name="Labbe J."/>
            <person name="Martin F."/>
        </authorList>
    </citation>
    <scope>NUCLEOTIDE SEQUENCE</scope>
    <source>
        <strain evidence="1">FP105234-sp</strain>
    </source>
</reference>
<name>A0ACB8S9C6_9AGAM</name>
<dbReference type="EMBL" id="MU275845">
    <property type="protein sequence ID" value="KAI0052541.1"/>
    <property type="molecule type" value="Genomic_DNA"/>
</dbReference>
<accession>A0ACB8S9C6</accession>
<comment type="caution">
    <text evidence="1">The sequence shown here is derived from an EMBL/GenBank/DDBJ whole genome shotgun (WGS) entry which is preliminary data.</text>
</comment>